<dbReference type="SUPFAM" id="SSF46785">
    <property type="entry name" value="Winged helix' DNA-binding domain"/>
    <property type="match status" value="1"/>
</dbReference>
<evidence type="ECO:0000313" key="2">
    <source>
        <dbReference type="Proteomes" id="UP000483035"/>
    </source>
</evidence>
<dbReference type="RefSeq" id="WP_163993686.1">
    <property type="nucleotide sequence ID" value="NZ_WUEY01000030.1"/>
</dbReference>
<dbReference type="AlphaFoldDB" id="A0A6L9UK06"/>
<organism evidence="1 2">
    <name type="scientific">Rhizobium lusitanum</name>
    <dbReference type="NCBI Taxonomy" id="293958"/>
    <lineage>
        <taxon>Bacteria</taxon>
        <taxon>Pseudomonadati</taxon>
        <taxon>Pseudomonadota</taxon>
        <taxon>Alphaproteobacteria</taxon>
        <taxon>Hyphomicrobiales</taxon>
        <taxon>Rhizobiaceae</taxon>
        <taxon>Rhizobium/Agrobacterium group</taxon>
        <taxon>Rhizobium</taxon>
    </lineage>
</organism>
<reference evidence="1 2" key="1">
    <citation type="submission" date="2019-12" db="EMBL/GenBank/DDBJ databases">
        <title>Rhizobium genotypes associated with high levels of biological nitrogen fixation by grain legumes in a temperate-maritime cropping system.</title>
        <authorList>
            <person name="Maluk M."/>
            <person name="Francesc Ferrando Molina F."/>
            <person name="Lopez Del Egido L."/>
            <person name="Lafos M."/>
            <person name="Langarica-Fuentes A."/>
            <person name="Gebre Yohannes G."/>
            <person name="Young M.W."/>
            <person name="Martin P."/>
            <person name="Gantlett R."/>
            <person name="Kenicer G."/>
            <person name="Hawes C."/>
            <person name="Begg G.S."/>
            <person name="Quilliam R.S."/>
            <person name="Squire G.R."/>
            <person name="Poole P.S."/>
            <person name="Young P.W."/>
            <person name="Iannetta P.M."/>
            <person name="James E.K."/>
        </authorList>
    </citation>
    <scope>NUCLEOTIDE SEQUENCE [LARGE SCALE GENOMIC DNA]</scope>
    <source>
        <strain evidence="1 2">JHI1118</strain>
    </source>
</reference>
<evidence type="ECO:0000313" key="1">
    <source>
        <dbReference type="EMBL" id="NEI74426.1"/>
    </source>
</evidence>
<comment type="caution">
    <text evidence="1">The sequence shown here is derived from an EMBL/GenBank/DDBJ whole genome shotgun (WGS) entry which is preliminary data.</text>
</comment>
<gene>
    <name evidence="1" type="ORF">GR212_33275</name>
</gene>
<accession>A0A6L9UK06</accession>
<dbReference type="EMBL" id="WUEY01000030">
    <property type="protein sequence ID" value="NEI74426.1"/>
    <property type="molecule type" value="Genomic_DNA"/>
</dbReference>
<proteinExistence type="predicted"/>
<sequence>MTASTHALPLSRGAYSAETLIRMSAFPDGLVLAASLLLETHRALPKEVRYVGDLQRWMLSQTAIALHFEHRYDPSQSEAISASSLMKAIADTGIASRNTMYSFLSEMERYRFITPLASTDGRRHMFQATEMSEQLIRRYFDIHLKALDLIDGCQRHALSRDNPLLLVRAQPLFARLLLTREDWYHPPDTIARFVHSDSGISILHDLAKGAPSVVLDADSPIWIGDVSPNVFAQHYHISKTHAARLLCSAREAGLIGWAKKSNRGLCWIAPRLVFAYRFWQAIKLASVSQAFDTACKEAGCAYG</sequence>
<name>A0A6L9UK06_9HYPH</name>
<dbReference type="Proteomes" id="UP000483035">
    <property type="component" value="Unassembled WGS sequence"/>
</dbReference>
<dbReference type="InterPro" id="IPR036390">
    <property type="entry name" value="WH_DNA-bd_sf"/>
</dbReference>
<protein>
    <submittedName>
        <fullName evidence="1">Uncharacterized protein</fullName>
    </submittedName>
</protein>